<dbReference type="KEGG" id="mic:Mic7113_4600"/>
<protein>
    <recommendedName>
        <fullName evidence="3">WD40 repeat-containing protein</fullName>
    </recommendedName>
</protein>
<accession>K9WKE4</accession>
<dbReference type="HOGENOM" id="CLU_3154901_0_0_3"/>
<evidence type="ECO:0000313" key="1">
    <source>
        <dbReference type="EMBL" id="AFZ20281.1"/>
    </source>
</evidence>
<sequence>MHDAKGLQLWNWRLPKKIRTIEASSNFAFTPDGQTLLTWHNYSQQVWR</sequence>
<evidence type="ECO:0000313" key="2">
    <source>
        <dbReference type="Proteomes" id="UP000010471"/>
    </source>
</evidence>
<dbReference type="EMBL" id="CP003630">
    <property type="protein sequence ID" value="AFZ20281.1"/>
    <property type="molecule type" value="Genomic_DNA"/>
</dbReference>
<dbReference type="STRING" id="1173027.Mic7113_4600"/>
<proteinExistence type="predicted"/>
<evidence type="ECO:0008006" key="3">
    <source>
        <dbReference type="Google" id="ProtNLM"/>
    </source>
</evidence>
<dbReference type="Proteomes" id="UP000010471">
    <property type="component" value="Chromosome"/>
</dbReference>
<keyword evidence="2" id="KW-1185">Reference proteome</keyword>
<name>K9WKE4_9CYAN</name>
<reference evidence="1 2" key="1">
    <citation type="submission" date="2012-06" db="EMBL/GenBank/DDBJ databases">
        <title>Finished chromosome of genome of Microcoleus sp. PCC 7113.</title>
        <authorList>
            <consortium name="US DOE Joint Genome Institute"/>
            <person name="Gugger M."/>
            <person name="Coursin T."/>
            <person name="Rippka R."/>
            <person name="Tandeau De Marsac N."/>
            <person name="Huntemann M."/>
            <person name="Wei C.-L."/>
            <person name="Han J."/>
            <person name="Detter J.C."/>
            <person name="Han C."/>
            <person name="Tapia R."/>
            <person name="Chen A."/>
            <person name="Kyrpides N."/>
            <person name="Mavromatis K."/>
            <person name="Markowitz V."/>
            <person name="Szeto E."/>
            <person name="Ivanova N."/>
            <person name="Pagani I."/>
            <person name="Pati A."/>
            <person name="Goodwin L."/>
            <person name="Nordberg H.P."/>
            <person name="Cantor M.N."/>
            <person name="Hua S.X."/>
            <person name="Woyke T."/>
            <person name="Kerfeld C.A."/>
        </authorList>
    </citation>
    <scope>NUCLEOTIDE SEQUENCE [LARGE SCALE GENOMIC DNA]</scope>
    <source>
        <strain evidence="1 2">PCC 7113</strain>
    </source>
</reference>
<dbReference type="RefSeq" id="WP_015184417.1">
    <property type="nucleotide sequence ID" value="NC_019738.1"/>
</dbReference>
<organism evidence="1 2">
    <name type="scientific">Allocoleopsis franciscana PCC 7113</name>
    <dbReference type="NCBI Taxonomy" id="1173027"/>
    <lineage>
        <taxon>Bacteria</taxon>
        <taxon>Bacillati</taxon>
        <taxon>Cyanobacteriota</taxon>
        <taxon>Cyanophyceae</taxon>
        <taxon>Coleofasciculales</taxon>
        <taxon>Coleofasciculaceae</taxon>
        <taxon>Allocoleopsis</taxon>
        <taxon>Allocoleopsis franciscana</taxon>
    </lineage>
</organism>
<dbReference type="AlphaFoldDB" id="K9WKE4"/>
<gene>
    <name evidence="1" type="ORF">Mic7113_4600</name>
</gene>